<dbReference type="Proteomes" id="UP000305546">
    <property type="component" value="Unassembled WGS sequence"/>
</dbReference>
<evidence type="ECO:0000256" key="4">
    <source>
        <dbReference type="ARBA" id="ARBA00023004"/>
    </source>
</evidence>
<evidence type="ECO:0000313" key="7">
    <source>
        <dbReference type="EMBL" id="TNC20460.1"/>
    </source>
</evidence>
<reference evidence="7 8" key="1">
    <citation type="submission" date="2019-06" db="EMBL/GenBank/DDBJ databases">
        <title>Amycolatopsis alkalitolerans sp. nov., isolated from Gastrodia elata Blume.</title>
        <authorList>
            <person name="Narsing Rao M.P."/>
            <person name="Li W.J."/>
        </authorList>
    </citation>
    <scope>NUCLEOTIDE SEQUENCE [LARGE SCALE GENOMIC DNA]</scope>
    <source>
        <strain evidence="7 8">SYSUP0005</strain>
    </source>
</reference>
<sequence>MLSEENNEILTRVGPGTPMGELLRRYWTPACLSMEIPEPDCPPVRTRLLGEDLVAFRDTNGEVGLVVEACPHRGASLYFGRNEERGLRCPYHGWKFDTEGTCVDMPSEPATSTFKDRVRLTSYPVHESGGIVWAYLGPAETVTPFRDFGTETLPPERVYARKQLARCNWVQTMEGNLDSSHISFLHQYNGAADIPDDGSDKPGYPSNAMAWKFWQHDGAPRLEVHDTWYGYRYAAIRVTPNENAYVRITDYCVPYTTIVASNPFTTRQLMVVPIDDENCWRYNFTSQIDRNPNGYGGAPLFSSVPFDTPFMNPRSGITPREYTAENDYRIDREVQRTETYSGVRDFVSQDFMVTESMGPVYDRTREHLGTSDRAVIRMRTILLKAAKSLADGAEPPALAAPGHDFSKIRSAEKILENGEDWRVLGTDDDPVVQEAMLTAEPRD</sequence>
<evidence type="ECO:0000256" key="2">
    <source>
        <dbReference type="ARBA" id="ARBA00022723"/>
    </source>
</evidence>
<proteinExistence type="predicted"/>
<name>A0A5C4LRB0_9PSEU</name>
<dbReference type="OrthoDB" id="5243643at2"/>
<dbReference type="PANTHER" id="PTHR21266">
    <property type="entry name" value="IRON-SULFUR DOMAIN CONTAINING PROTEIN"/>
    <property type="match status" value="1"/>
</dbReference>
<evidence type="ECO:0000259" key="6">
    <source>
        <dbReference type="PROSITE" id="PS51296"/>
    </source>
</evidence>
<dbReference type="Gene3D" id="3.90.380.10">
    <property type="entry name" value="Naphthalene 1,2-dioxygenase Alpha Subunit, Chain A, domain 1"/>
    <property type="match status" value="1"/>
</dbReference>
<protein>
    <submittedName>
        <fullName evidence="7">Rieske 2Fe-2S domain-containing protein</fullName>
    </submittedName>
</protein>
<dbReference type="SUPFAM" id="SSF55961">
    <property type="entry name" value="Bet v1-like"/>
    <property type="match status" value="1"/>
</dbReference>
<keyword evidence="5" id="KW-0411">Iron-sulfur</keyword>
<accession>A0A5C4LRB0</accession>
<evidence type="ECO:0000256" key="1">
    <source>
        <dbReference type="ARBA" id="ARBA00022714"/>
    </source>
</evidence>
<keyword evidence="8" id="KW-1185">Reference proteome</keyword>
<organism evidence="7 8">
    <name type="scientific">Amycolatopsis alkalitolerans</name>
    <dbReference type="NCBI Taxonomy" id="2547244"/>
    <lineage>
        <taxon>Bacteria</taxon>
        <taxon>Bacillati</taxon>
        <taxon>Actinomycetota</taxon>
        <taxon>Actinomycetes</taxon>
        <taxon>Pseudonocardiales</taxon>
        <taxon>Pseudonocardiaceae</taxon>
        <taxon>Amycolatopsis</taxon>
    </lineage>
</organism>
<dbReference type="EMBL" id="VDFW01000043">
    <property type="protein sequence ID" value="TNC20460.1"/>
    <property type="molecule type" value="Genomic_DNA"/>
</dbReference>
<dbReference type="SUPFAM" id="SSF50022">
    <property type="entry name" value="ISP domain"/>
    <property type="match status" value="1"/>
</dbReference>
<keyword evidence="3" id="KW-0560">Oxidoreductase</keyword>
<dbReference type="Pfam" id="PF19301">
    <property type="entry name" value="LigXa_C"/>
    <property type="match status" value="1"/>
</dbReference>
<dbReference type="InterPro" id="IPR036922">
    <property type="entry name" value="Rieske_2Fe-2S_sf"/>
</dbReference>
<dbReference type="PROSITE" id="PS00570">
    <property type="entry name" value="RING_HYDROXYL_ALPHA"/>
    <property type="match status" value="1"/>
</dbReference>
<keyword evidence="2" id="KW-0479">Metal-binding</keyword>
<dbReference type="InterPro" id="IPR045623">
    <property type="entry name" value="LigXa_C"/>
</dbReference>
<keyword evidence="1" id="KW-0001">2Fe-2S</keyword>
<comment type="caution">
    <text evidence="7">The sequence shown here is derived from an EMBL/GenBank/DDBJ whole genome shotgun (WGS) entry which is preliminary data.</text>
</comment>
<dbReference type="CDD" id="cd03479">
    <property type="entry name" value="Rieske_RO_Alpha_PhDO_like"/>
    <property type="match status" value="1"/>
</dbReference>
<dbReference type="InterPro" id="IPR017941">
    <property type="entry name" value="Rieske_2Fe-2S"/>
</dbReference>
<dbReference type="GO" id="GO:0051537">
    <property type="term" value="F:2 iron, 2 sulfur cluster binding"/>
    <property type="evidence" value="ECO:0007669"/>
    <property type="project" value="UniProtKB-KW"/>
</dbReference>
<gene>
    <name evidence="7" type="ORF">FG385_30860</name>
</gene>
<dbReference type="InterPro" id="IPR015881">
    <property type="entry name" value="ARHD_Rieske_2Fe_2S"/>
</dbReference>
<dbReference type="InterPro" id="IPR050584">
    <property type="entry name" value="Cholesterol_7-desaturase"/>
</dbReference>
<dbReference type="GO" id="GO:0016705">
    <property type="term" value="F:oxidoreductase activity, acting on paired donors, with incorporation or reduction of molecular oxygen"/>
    <property type="evidence" value="ECO:0007669"/>
    <property type="project" value="UniProtKB-ARBA"/>
</dbReference>
<dbReference type="RefSeq" id="WP_139100327.1">
    <property type="nucleotide sequence ID" value="NZ_VDFW01000043.1"/>
</dbReference>
<dbReference type="AlphaFoldDB" id="A0A5C4LRB0"/>
<evidence type="ECO:0000256" key="5">
    <source>
        <dbReference type="ARBA" id="ARBA00023014"/>
    </source>
</evidence>
<dbReference type="PANTHER" id="PTHR21266:SF59">
    <property type="entry name" value="BLR4922 PROTEIN"/>
    <property type="match status" value="1"/>
</dbReference>
<dbReference type="Gene3D" id="2.102.10.10">
    <property type="entry name" value="Rieske [2Fe-2S] iron-sulphur domain"/>
    <property type="match status" value="1"/>
</dbReference>
<evidence type="ECO:0000313" key="8">
    <source>
        <dbReference type="Proteomes" id="UP000305546"/>
    </source>
</evidence>
<dbReference type="GO" id="GO:0004497">
    <property type="term" value="F:monooxygenase activity"/>
    <property type="evidence" value="ECO:0007669"/>
    <property type="project" value="UniProtKB-ARBA"/>
</dbReference>
<feature type="domain" description="Rieske" evidence="6">
    <location>
        <begin position="27"/>
        <end position="134"/>
    </location>
</feature>
<dbReference type="GO" id="GO:0005506">
    <property type="term" value="F:iron ion binding"/>
    <property type="evidence" value="ECO:0007669"/>
    <property type="project" value="InterPro"/>
</dbReference>
<dbReference type="Pfam" id="PF00355">
    <property type="entry name" value="Rieske"/>
    <property type="match status" value="1"/>
</dbReference>
<evidence type="ECO:0000256" key="3">
    <source>
        <dbReference type="ARBA" id="ARBA00023002"/>
    </source>
</evidence>
<dbReference type="PROSITE" id="PS51296">
    <property type="entry name" value="RIESKE"/>
    <property type="match status" value="1"/>
</dbReference>
<keyword evidence="4" id="KW-0408">Iron</keyword>